<dbReference type="AlphaFoldDB" id="B4D8D9"/>
<protein>
    <submittedName>
        <fullName evidence="2">DoxX family protein</fullName>
    </submittedName>
</protein>
<feature type="transmembrane region" description="Helical" evidence="1">
    <location>
        <begin position="64"/>
        <end position="84"/>
    </location>
</feature>
<evidence type="ECO:0000313" key="3">
    <source>
        <dbReference type="Proteomes" id="UP000005824"/>
    </source>
</evidence>
<feature type="transmembrane region" description="Helical" evidence="1">
    <location>
        <begin position="119"/>
        <end position="136"/>
    </location>
</feature>
<dbReference type="EMBL" id="ABVL01000021">
    <property type="protein sequence ID" value="EDY17332.1"/>
    <property type="molecule type" value="Genomic_DNA"/>
</dbReference>
<evidence type="ECO:0000256" key="1">
    <source>
        <dbReference type="SAM" id="Phobius"/>
    </source>
</evidence>
<dbReference type="eggNOG" id="COG2259">
    <property type="taxonomic scope" value="Bacteria"/>
</dbReference>
<keyword evidence="1" id="KW-0812">Transmembrane</keyword>
<dbReference type="Proteomes" id="UP000005824">
    <property type="component" value="Unassembled WGS sequence"/>
</dbReference>
<name>B4D8D9_9BACT</name>
<proteinExistence type="predicted"/>
<sequence length="139" mass="14789">MNSNPFLRVAIWLLRLALAAAFFSAVADRFGLWGAPGAHGVSWGDWPHFLAYTSKLLWFLPPALVNVGAWAATIAEVVLGIALLTGRWSHIVALATVALLTSFGLTMTVALGVKAPLDYSVFTATAAALLLAAITMPRR</sequence>
<evidence type="ECO:0000313" key="2">
    <source>
        <dbReference type="EMBL" id="EDY17332.1"/>
    </source>
</evidence>
<reference evidence="2 3" key="1">
    <citation type="journal article" date="2011" name="J. Bacteriol.">
        <title>Genome sequence of Chthoniobacter flavus Ellin428, an aerobic heterotrophic soil bacterium.</title>
        <authorList>
            <person name="Kant R."/>
            <person name="van Passel M.W."/>
            <person name="Palva A."/>
            <person name="Lucas S."/>
            <person name="Lapidus A."/>
            <person name="Glavina Del Rio T."/>
            <person name="Dalin E."/>
            <person name="Tice H."/>
            <person name="Bruce D."/>
            <person name="Goodwin L."/>
            <person name="Pitluck S."/>
            <person name="Larimer F.W."/>
            <person name="Land M.L."/>
            <person name="Hauser L."/>
            <person name="Sangwan P."/>
            <person name="de Vos W.M."/>
            <person name="Janssen P.H."/>
            <person name="Smidt H."/>
        </authorList>
    </citation>
    <scope>NUCLEOTIDE SEQUENCE [LARGE SCALE GENOMIC DNA]</scope>
    <source>
        <strain evidence="2 3">Ellin428</strain>
    </source>
</reference>
<keyword evidence="1" id="KW-0472">Membrane</keyword>
<keyword evidence="1" id="KW-1133">Transmembrane helix</keyword>
<organism evidence="2 3">
    <name type="scientific">Chthoniobacter flavus Ellin428</name>
    <dbReference type="NCBI Taxonomy" id="497964"/>
    <lineage>
        <taxon>Bacteria</taxon>
        <taxon>Pseudomonadati</taxon>
        <taxon>Verrucomicrobiota</taxon>
        <taxon>Spartobacteria</taxon>
        <taxon>Chthoniobacterales</taxon>
        <taxon>Chthoniobacteraceae</taxon>
        <taxon>Chthoniobacter</taxon>
    </lineage>
</organism>
<feature type="transmembrane region" description="Helical" evidence="1">
    <location>
        <begin position="91"/>
        <end position="113"/>
    </location>
</feature>
<gene>
    <name evidence="2" type="ORF">CfE428DRAFT_5179</name>
</gene>
<comment type="caution">
    <text evidence="2">The sequence shown here is derived from an EMBL/GenBank/DDBJ whole genome shotgun (WGS) entry which is preliminary data.</text>
</comment>
<dbReference type="STRING" id="497964.CfE428DRAFT_5179"/>
<accession>B4D8D9</accession>
<dbReference type="RefSeq" id="WP_006982500.1">
    <property type="nucleotide sequence ID" value="NZ_ABVL01000021.1"/>
</dbReference>
<keyword evidence="3" id="KW-1185">Reference proteome</keyword>
<dbReference type="InParanoid" id="B4D8D9"/>